<dbReference type="GO" id="GO:0006235">
    <property type="term" value="P:dTTP biosynthetic process"/>
    <property type="evidence" value="ECO:0007669"/>
    <property type="project" value="TreeGrafter"/>
</dbReference>
<dbReference type="HAMAP" id="MF_00165">
    <property type="entry name" value="Thymidylate_kinase"/>
    <property type="match status" value="1"/>
</dbReference>
<dbReference type="EC" id="2.7.4.9" evidence="3"/>
<gene>
    <name evidence="11" type="ORF">CDCA_CDCA15G3982</name>
</gene>
<dbReference type="GO" id="GO:0006227">
    <property type="term" value="P:dUDP biosynthetic process"/>
    <property type="evidence" value="ECO:0007669"/>
    <property type="project" value="TreeGrafter"/>
</dbReference>
<dbReference type="SUPFAM" id="SSF52540">
    <property type="entry name" value="P-loop containing nucleoside triphosphate hydrolases"/>
    <property type="match status" value="1"/>
</dbReference>
<dbReference type="GO" id="GO:0005634">
    <property type="term" value="C:nucleus"/>
    <property type="evidence" value="ECO:0007669"/>
    <property type="project" value="TreeGrafter"/>
</dbReference>
<dbReference type="GO" id="GO:0006233">
    <property type="term" value="P:dTDP biosynthetic process"/>
    <property type="evidence" value="ECO:0007669"/>
    <property type="project" value="InterPro"/>
</dbReference>
<comment type="pathway">
    <text evidence="1">Pyrimidine metabolism; dTTP biosynthesis.</text>
</comment>
<evidence type="ECO:0000256" key="1">
    <source>
        <dbReference type="ARBA" id="ARBA00004992"/>
    </source>
</evidence>
<evidence type="ECO:0000256" key="3">
    <source>
        <dbReference type="ARBA" id="ARBA00012980"/>
    </source>
</evidence>
<dbReference type="GO" id="GO:0005524">
    <property type="term" value="F:ATP binding"/>
    <property type="evidence" value="ECO:0007669"/>
    <property type="project" value="UniProtKB-KW"/>
</dbReference>
<evidence type="ECO:0000256" key="4">
    <source>
        <dbReference type="ARBA" id="ARBA00017144"/>
    </source>
</evidence>
<keyword evidence="9" id="KW-0067">ATP-binding</keyword>
<evidence type="ECO:0000256" key="9">
    <source>
        <dbReference type="ARBA" id="ARBA00022840"/>
    </source>
</evidence>
<dbReference type="InterPro" id="IPR027417">
    <property type="entry name" value="P-loop_NTPase"/>
</dbReference>
<dbReference type="AlphaFoldDB" id="A0AAV9J052"/>
<dbReference type="NCBIfam" id="TIGR00041">
    <property type="entry name" value="DTMP_kinase"/>
    <property type="match status" value="1"/>
</dbReference>
<dbReference type="Gene3D" id="3.40.50.300">
    <property type="entry name" value="P-loop containing nucleotide triphosphate hydrolases"/>
    <property type="match status" value="1"/>
</dbReference>
<evidence type="ECO:0000256" key="7">
    <source>
        <dbReference type="ARBA" id="ARBA00022741"/>
    </source>
</evidence>
<organism evidence="11 12">
    <name type="scientific">Cyanidium caldarium</name>
    <name type="common">Red alga</name>
    <dbReference type="NCBI Taxonomy" id="2771"/>
    <lineage>
        <taxon>Eukaryota</taxon>
        <taxon>Rhodophyta</taxon>
        <taxon>Bangiophyceae</taxon>
        <taxon>Cyanidiales</taxon>
        <taxon>Cyanidiaceae</taxon>
        <taxon>Cyanidium</taxon>
    </lineage>
</organism>
<dbReference type="EMBL" id="JANCYW010000015">
    <property type="protein sequence ID" value="KAK4537957.1"/>
    <property type="molecule type" value="Genomic_DNA"/>
</dbReference>
<dbReference type="Pfam" id="PF02223">
    <property type="entry name" value="Thymidylate_kin"/>
    <property type="match status" value="1"/>
</dbReference>
<accession>A0AAV9J052</accession>
<name>A0AAV9J052_CYACA</name>
<dbReference type="PANTHER" id="PTHR10344">
    <property type="entry name" value="THYMIDYLATE KINASE"/>
    <property type="match status" value="1"/>
</dbReference>
<evidence type="ECO:0000256" key="5">
    <source>
        <dbReference type="ARBA" id="ARBA00022679"/>
    </source>
</evidence>
<dbReference type="GO" id="GO:0005829">
    <property type="term" value="C:cytosol"/>
    <property type="evidence" value="ECO:0007669"/>
    <property type="project" value="TreeGrafter"/>
</dbReference>
<evidence type="ECO:0000256" key="8">
    <source>
        <dbReference type="ARBA" id="ARBA00022777"/>
    </source>
</evidence>
<dbReference type="InterPro" id="IPR039430">
    <property type="entry name" value="Thymidylate_kin-like_dom"/>
</dbReference>
<dbReference type="GO" id="GO:0004550">
    <property type="term" value="F:nucleoside diphosphate kinase activity"/>
    <property type="evidence" value="ECO:0007669"/>
    <property type="project" value="TreeGrafter"/>
</dbReference>
<evidence type="ECO:0000313" key="11">
    <source>
        <dbReference type="EMBL" id="KAK4537957.1"/>
    </source>
</evidence>
<comment type="caution">
    <text evidence="11">The sequence shown here is derived from an EMBL/GenBank/DDBJ whole genome shotgun (WGS) entry which is preliminary data.</text>
</comment>
<protein>
    <recommendedName>
        <fullName evidence="4">Thymidylate kinase</fullName>
        <ecNumber evidence="3">2.7.4.9</ecNumber>
    </recommendedName>
</protein>
<dbReference type="InterPro" id="IPR018094">
    <property type="entry name" value="Thymidylate_kinase"/>
</dbReference>
<evidence type="ECO:0000313" key="12">
    <source>
        <dbReference type="Proteomes" id="UP001301350"/>
    </source>
</evidence>
<keyword evidence="12" id="KW-1185">Reference proteome</keyword>
<dbReference type="InterPro" id="IPR018095">
    <property type="entry name" value="Thymidylate_kin_CS"/>
</dbReference>
<dbReference type="PANTHER" id="PTHR10344:SF1">
    <property type="entry name" value="THYMIDYLATE KINASE"/>
    <property type="match status" value="1"/>
</dbReference>
<feature type="domain" description="Thymidylate kinase-like" evidence="10">
    <location>
        <begin position="8"/>
        <end position="186"/>
    </location>
</feature>
<keyword evidence="5" id="KW-0808">Transferase</keyword>
<evidence type="ECO:0000256" key="6">
    <source>
        <dbReference type="ARBA" id="ARBA00022727"/>
    </source>
</evidence>
<evidence type="ECO:0000259" key="10">
    <source>
        <dbReference type="Pfam" id="PF02223"/>
    </source>
</evidence>
<keyword evidence="7" id="KW-0547">Nucleotide-binding</keyword>
<comment type="similarity">
    <text evidence="2">Belongs to the thymidylate kinase family.</text>
</comment>
<proteinExistence type="inferred from homology"/>
<dbReference type="PROSITE" id="PS01331">
    <property type="entry name" value="THYMIDYLATE_KINASE"/>
    <property type="match status" value="1"/>
</dbReference>
<keyword evidence="8" id="KW-0418">Kinase</keyword>
<dbReference type="FunFam" id="3.40.50.300:FF:000679">
    <property type="entry name" value="Thymidylate kinase"/>
    <property type="match status" value="1"/>
</dbReference>
<dbReference type="GO" id="GO:0004798">
    <property type="term" value="F:dTMP kinase activity"/>
    <property type="evidence" value="ECO:0007669"/>
    <property type="project" value="UniProtKB-EC"/>
</dbReference>
<dbReference type="Proteomes" id="UP001301350">
    <property type="component" value="Unassembled WGS sequence"/>
</dbReference>
<keyword evidence="6" id="KW-0545">Nucleotide biosynthesis</keyword>
<reference evidence="11 12" key="1">
    <citation type="submission" date="2022-07" db="EMBL/GenBank/DDBJ databases">
        <title>Genome-wide signatures of adaptation to extreme environments.</title>
        <authorList>
            <person name="Cho C.H."/>
            <person name="Yoon H.S."/>
        </authorList>
    </citation>
    <scope>NUCLEOTIDE SEQUENCE [LARGE SCALE GENOMIC DNA]</scope>
    <source>
        <strain evidence="11 12">DBV 063 E5</strain>
    </source>
</reference>
<dbReference type="GO" id="GO:0005739">
    <property type="term" value="C:mitochondrion"/>
    <property type="evidence" value="ECO:0007669"/>
    <property type="project" value="TreeGrafter"/>
</dbReference>
<dbReference type="CDD" id="cd01672">
    <property type="entry name" value="TMPK"/>
    <property type="match status" value="1"/>
</dbReference>
<evidence type="ECO:0000256" key="2">
    <source>
        <dbReference type="ARBA" id="ARBA00009776"/>
    </source>
</evidence>
<sequence length="209" mass="23371">MRGVLLALEGVDRCGKTTQAARLAETLRQRGHTVETWRFPDRTTATGKLLDAYLSRAAEMDGRVAHLLFSANRWEKADQLLRTLQRGVHVLLDRYAYSGVAFSAAVNQLDIDWCRATERGLPAPDRVFYLDVSPAAAAARGGYGGERYESVPLQEQVRRVFLEHLYDAGRWHVVPADGSVEQVHQQLLPLVLECVEAAEHHNTPVGTLW</sequence>